<dbReference type="InterPro" id="IPR036691">
    <property type="entry name" value="Endo/exonu/phosph_ase_sf"/>
</dbReference>
<dbReference type="InterPro" id="IPR005135">
    <property type="entry name" value="Endo/exonuclease/phosphatase"/>
</dbReference>
<keyword evidence="2" id="KW-0540">Nuclease</keyword>
<sequence length="278" mass="31575">MTQLNLSTFNVLAPCWSNPSEYPNNSLSYLDKVKRRALIIQTIQSLAKSNDIIALQETQEDEFGYFYDAMTKAGFDGFHANHRDDYWSRYITINPPFVSNGVALFWNKKTVTLLNINGSKLSDDGNHCIFTKLKKGNKQFRLICCHLDSDTGGRRSKESKAMMDLLTPIDGMTDIIIGDLNFNIDNGPYNRIFYSNNFIDVLKSLNKEEMTHPFDFTYMGNSNYGVIDHILVRNAVPVDGKVLTFNVWNDGITSEERINLLLQRDGSDHFVVSGSITL</sequence>
<dbReference type="EMBL" id="KY684108">
    <property type="protein sequence ID" value="ARF11249.1"/>
    <property type="molecule type" value="Genomic_DNA"/>
</dbReference>
<dbReference type="Gene3D" id="3.60.10.10">
    <property type="entry name" value="Endonuclease/exonuclease/phosphatase"/>
    <property type="match status" value="1"/>
</dbReference>
<accession>A0A1V0SHP9</accession>
<dbReference type="Pfam" id="PF03372">
    <property type="entry name" value="Exo_endo_phos"/>
    <property type="match status" value="1"/>
</dbReference>
<keyword evidence="2" id="KW-0255">Endonuclease</keyword>
<proteinExistence type="predicted"/>
<evidence type="ECO:0000259" key="1">
    <source>
        <dbReference type="Pfam" id="PF03372"/>
    </source>
</evidence>
<dbReference type="SUPFAM" id="SSF56219">
    <property type="entry name" value="DNase I-like"/>
    <property type="match status" value="1"/>
</dbReference>
<dbReference type="PANTHER" id="PTHR12121">
    <property type="entry name" value="CARBON CATABOLITE REPRESSOR PROTEIN 4"/>
    <property type="match status" value="1"/>
</dbReference>
<dbReference type="InterPro" id="IPR050410">
    <property type="entry name" value="CCR4/nocturin_mRNA_transcr"/>
</dbReference>
<evidence type="ECO:0000313" key="2">
    <source>
        <dbReference type="EMBL" id="ARF11249.1"/>
    </source>
</evidence>
<keyword evidence="2" id="KW-0269">Exonuclease</keyword>
<dbReference type="PANTHER" id="PTHR12121:SF36">
    <property type="entry name" value="ENDONUCLEASE_EXONUCLEASE_PHOSPHATASE DOMAIN-CONTAINING PROTEIN"/>
    <property type="match status" value="1"/>
</dbReference>
<keyword evidence="2" id="KW-0378">Hydrolase</keyword>
<feature type="domain" description="Endonuclease/exonuclease/phosphatase" evidence="1">
    <location>
        <begin position="8"/>
        <end position="269"/>
    </location>
</feature>
<name>A0A1V0SHP9_9VIRU</name>
<dbReference type="GO" id="GO:0004519">
    <property type="term" value="F:endonuclease activity"/>
    <property type="evidence" value="ECO:0007669"/>
    <property type="project" value="UniProtKB-KW"/>
</dbReference>
<protein>
    <submittedName>
        <fullName evidence="2">Endonuclease/exonuclease/phosphatase family protein</fullName>
    </submittedName>
</protein>
<reference evidence="2" key="1">
    <citation type="journal article" date="2017" name="Science">
        <title>Giant viruses with an expanded complement of translation system components.</title>
        <authorList>
            <person name="Schulz F."/>
            <person name="Yutin N."/>
            <person name="Ivanova N.N."/>
            <person name="Ortega D.R."/>
            <person name="Lee T.K."/>
            <person name="Vierheilig J."/>
            <person name="Daims H."/>
            <person name="Horn M."/>
            <person name="Wagner M."/>
            <person name="Jensen G.J."/>
            <person name="Kyrpides N.C."/>
            <person name="Koonin E.V."/>
            <person name="Woyke T."/>
        </authorList>
    </citation>
    <scope>NUCLEOTIDE SEQUENCE</scope>
    <source>
        <strain evidence="2">KNV1</strain>
    </source>
</reference>
<gene>
    <name evidence="2" type="ORF">Klosneuvirus_1_106</name>
</gene>
<organism evidence="2">
    <name type="scientific">Klosneuvirus KNV1</name>
    <dbReference type="NCBI Taxonomy" id="1977640"/>
    <lineage>
        <taxon>Viruses</taxon>
        <taxon>Varidnaviria</taxon>
        <taxon>Bamfordvirae</taxon>
        <taxon>Nucleocytoviricota</taxon>
        <taxon>Megaviricetes</taxon>
        <taxon>Imitervirales</taxon>
        <taxon>Mimiviridae</taxon>
        <taxon>Klosneuvirinae</taxon>
        <taxon>Klosneuvirus</taxon>
    </lineage>
</organism>
<dbReference type="GO" id="GO:0000175">
    <property type="term" value="F:3'-5'-RNA exonuclease activity"/>
    <property type="evidence" value="ECO:0007669"/>
    <property type="project" value="TreeGrafter"/>
</dbReference>